<protein>
    <submittedName>
        <fullName evidence="1">Uncharacterized protein</fullName>
    </submittedName>
</protein>
<evidence type="ECO:0000313" key="1">
    <source>
        <dbReference type="EMBL" id="KAE9003903.1"/>
    </source>
</evidence>
<proteinExistence type="predicted"/>
<evidence type="ECO:0000313" key="2">
    <source>
        <dbReference type="Proteomes" id="UP000435112"/>
    </source>
</evidence>
<organism evidence="1 2">
    <name type="scientific">Phytophthora rubi</name>
    <dbReference type="NCBI Taxonomy" id="129364"/>
    <lineage>
        <taxon>Eukaryota</taxon>
        <taxon>Sar</taxon>
        <taxon>Stramenopiles</taxon>
        <taxon>Oomycota</taxon>
        <taxon>Peronosporomycetes</taxon>
        <taxon>Peronosporales</taxon>
        <taxon>Peronosporaceae</taxon>
        <taxon>Phytophthora</taxon>
    </lineage>
</organism>
<name>A0A6A3KJJ0_9STRA</name>
<gene>
    <name evidence="1" type="ORF">PR002_g17210</name>
</gene>
<dbReference type="AlphaFoldDB" id="A0A6A3KJJ0"/>
<accession>A0A6A3KJJ0</accession>
<dbReference type="Proteomes" id="UP000435112">
    <property type="component" value="Unassembled WGS sequence"/>
</dbReference>
<dbReference type="EMBL" id="QXFU01001368">
    <property type="protein sequence ID" value="KAE9003903.1"/>
    <property type="molecule type" value="Genomic_DNA"/>
</dbReference>
<reference evidence="1 2" key="1">
    <citation type="submission" date="2018-09" db="EMBL/GenBank/DDBJ databases">
        <title>Genomic investigation of the strawberry pathogen Phytophthora fragariae indicates pathogenicity is determined by transcriptional variation in three key races.</title>
        <authorList>
            <person name="Adams T.M."/>
            <person name="Armitage A.D."/>
            <person name="Sobczyk M.K."/>
            <person name="Bates H.J."/>
            <person name="Dunwell J.M."/>
            <person name="Nellist C.F."/>
            <person name="Harrison R.J."/>
        </authorList>
    </citation>
    <scope>NUCLEOTIDE SEQUENCE [LARGE SCALE GENOMIC DNA]</scope>
    <source>
        <strain evidence="1 2">SCRP324</strain>
    </source>
</reference>
<sequence length="54" mass="6076">MNLQTESTGYGGKQRAERMGKPTFSSSFLFTFSASPHRQGFAVLQKLELQPLRL</sequence>
<comment type="caution">
    <text evidence="1">The sequence shown here is derived from an EMBL/GenBank/DDBJ whole genome shotgun (WGS) entry which is preliminary data.</text>
</comment>